<dbReference type="RefSeq" id="WP_272136379.1">
    <property type="nucleotide sequence ID" value="NZ_JAQLOI010000001.1"/>
</dbReference>
<evidence type="ECO:0000256" key="1">
    <source>
        <dbReference type="SAM" id="Phobius"/>
    </source>
</evidence>
<dbReference type="PANTHER" id="PTHR33121">
    <property type="entry name" value="CYCLIC DI-GMP PHOSPHODIESTERASE PDEF"/>
    <property type="match status" value="1"/>
</dbReference>
<keyword evidence="1" id="KW-1133">Transmembrane helix</keyword>
<dbReference type="Pfam" id="PF00563">
    <property type="entry name" value="EAL"/>
    <property type="match status" value="1"/>
</dbReference>
<keyword evidence="1" id="KW-0812">Transmembrane</keyword>
<gene>
    <name evidence="3" type="ORF">PGX00_11515</name>
</gene>
<sequence length="607" mass="67265">MYLFGLLLYIGIPIFVYVFEPANTLVSQCMELSPEITVLITLTYFYPLTIFMYNFVRKQGDAVHLAHFRSQVTLASSLAVSFGLIGTFIGLSDMIAGIAAGMGADGDFSEKMEALLGSIGLALDSMSFAFLTSIMGVSCSVSVLLASNYLNNFFEKELVHGENSGATGGSGGSSSSIEGITDEQQQVINENFQKVQKSIDDTISLINSKDKVWTDLYTLLENNSGSTVVQNFSTNLAENNRLAQQQSEQVQQIYTEQSGMYQKLETSLTDYSQYMQQQTDAMVGAISNMSIEIERMGHLIDQTSNSTNLTIKENGEVIEQVNASFGEALGNTNTQLKGVAEILHDIRLATAIPLEESLATALRDNAFHLVFQPQFDQDKTVIGAESYIRWIEPVRGLISNGKLFEVAKKEGLSVKLEFWVMRNTIQQVSLWQQKGMWKQDWTVSINATSEVLLAPNFITEVEKMVKQFNVLPGTVAFEITEDVIMQHDAQAKDKIRQLHNMGMKLFIDNFGTGYTNIGHLSEFNPDRLKIARDIINNVADTSQSGVAIVRSVMSLAQQLGINVSADGVETAEQFEVLKTEGCNLFQGWYFEKPLEVEDFEAKLTKAD</sequence>
<feature type="transmembrane region" description="Helical" evidence="1">
    <location>
        <begin position="6"/>
        <end position="26"/>
    </location>
</feature>
<evidence type="ECO:0000313" key="3">
    <source>
        <dbReference type="EMBL" id="MDB1124246.1"/>
    </source>
</evidence>
<comment type="caution">
    <text evidence="3">The sequence shown here is derived from an EMBL/GenBank/DDBJ whole genome shotgun (WGS) entry which is preliminary data.</text>
</comment>
<feature type="transmembrane region" description="Helical" evidence="1">
    <location>
        <begin position="38"/>
        <end position="56"/>
    </location>
</feature>
<organism evidence="3 4">
    <name type="scientific">Vibrio algarum</name>
    <dbReference type="NCBI Taxonomy" id="3020714"/>
    <lineage>
        <taxon>Bacteria</taxon>
        <taxon>Pseudomonadati</taxon>
        <taxon>Pseudomonadota</taxon>
        <taxon>Gammaproteobacteria</taxon>
        <taxon>Vibrionales</taxon>
        <taxon>Vibrionaceae</taxon>
        <taxon>Vibrio</taxon>
    </lineage>
</organism>
<dbReference type="EMBL" id="JAQLOI010000001">
    <property type="protein sequence ID" value="MDB1124246.1"/>
    <property type="molecule type" value="Genomic_DNA"/>
</dbReference>
<reference evidence="3 4" key="1">
    <citation type="submission" date="2023-01" db="EMBL/GenBank/DDBJ databases">
        <title>Vibrio sp. KJ40-1 sp.nov, isolated from marine algae.</title>
        <authorList>
            <person name="Butt M."/>
            <person name="Kim J.M.J."/>
            <person name="Jeon C.O.C."/>
        </authorList>
    </citation>
    <scope>NUCLEOTIDE SEQUENCE [LARGE SCALE GENOMIC DNA]</scope>
    <source>
        <strain evidence="3 4">KJ40-1</strain>
    </source>
</reference>
<dbReference type="Gene3D" id="3.20.20.450">
    <property type="entry name" value="EAL domain"/>
    <property type="match status" value="1"/>
</dbReference>
<dbReference type="SMART" id="SM00052">
    <property type="entry name" value="EAL"/>
    <property type="match status" value="1"/>
</dbReference>
<name>A0ABT4YRS9_9VIBR</name>
<evidence type="ECO:0000259" key="2">
    <source>
        <dbReference type="PROSITE" id="PS50883"/>
    </source>
</evidence>
<dbReference type="InterPro" id="IPR050706">
    <property type="entry name" value="Cyclic-di-GMP_PDE-like"/>
</dbReference>
<dbReference type="CDD" id="cd01948">
    <property type="entry name" value="EAL"/>
    <property type="match status" value="1"/>
</dbReference>
<protein>
    <submittedName>
        <fullName evidence="3">EAL domain-containing protein</fullName>
    </submittedName>
</protein>
<dbReference type="InterPro" id="IPR001633">
    <property type="entry name" value="EAL_dom"/>
</dbReference>
<keyword evidence="4" id="KW-1185">Reference proteome</keyword>
<dbReference type="Proteomes" id="UP001210678">
    <property type="component" value="Unassembled WGS sequence"/>
</dbReference>
<feature type="domain" description="EAL" evidence="2">
    <location>
        <begin position="351"/>
        <end position="607"/>
    </location>
</feature>
<keyword evidence="1" id="KW-0472">Membrane</keyword>
<dbReference type="InterPro" id="IPR035919">
    <property type="entry name" value="EAL_sf"/>
</dbReference>
<accession>A0ABT4YRS9</accession>
<dbReference type="PANTHER" id="PTHR33121:SF70">
    <property type="entry name" value="SIGNALING PROTEIN YKOW"/>
    <property type="match status" value="1"/>
</dbReference>
<dbReference type="SUPFAM" id="SSF141868">
    <property type="entry name" value="EAL domain-like"/>
    <property type="match status" value="1"/>
</dbReference>
<feature type="transmembrane region" description="Helical" evidence="1">
    <location>
        <begin position="76"/>
        <end position="102"/>
    </location>
</feature>
<proteinExistence type="predicted"/>
<evidence type="ECO:0000313" key="4">
    <source>
        <dbReference type="Proteomes" id="UP001210678"/>
    </source>
</evidence>
<dbReference type="PROSITE" id="PS50883">
    <property type="entry name" value="EAL"/>
    <property type="match status" value="1"/>
</dbReference>